<accession>T0YDA3</accession>
<organism evidence="1">
    <name type="scientific">mine drainage metagenome</name>
    <dbReference type="NCBI Taxonomy" id="410659"/>
    <lineage>
        <taxon>unclassified sequences</taxon>
        <taxon>metagenomes</taxon>
        <taxon>ecological metagenomes</taxon>
    </lineage>
</organism>
<evidence type="ECO:0000313" key="1">
    <source>
        <dbReference type="EMBL" id="EQD31083.1"/>
    </source>
</evidence>
<gene>
    <name evidence="1" type="ORF">B1A_20090</name>
</gene>
<protein>
    <submittedName>
        <fullName evidence="1">Transcriptional regulator</fullName>
    </submittedName>
</protein>
<feature type="non-terminal residue" evidence="1">
    <location>
        <position position="1"/>
    </location>
</feature>
<name>T0YDA3_9ZZZZ</name>
<comment type="caution">
    <text evidence="1">The sequence shown here is derived from an EMBL/GenBank/DDBJ whole genome shotgun (WGS) entry which is preliminary data.</text>
</comment>
<sequence length="104" mass="12088">IQAMVYRCKQLELFDEDQVTNLYKQISARRWRSREPLDDPQEVPLEQPRLLRRAVEMLVSAGFKMADEIAADLKIARYLVAEFCNLPVEFFASRGAPEFLPSIK</sequence>
<reference evidence="1" key="2">
    <citation type="journal article" date="2014" name="ISME J.">
        <title>Microbial stratification in low pH oxic and suboxic macroscopic growths along an acid mine drainage.</title>
        <authorList>
            <person name="Mendez-Garcia C."/>
            <person name="Mesa V."/>
            <person name="Sprenger R.R."/>
            <person name="Richter M."/>
            <person name="Diez M.S."/>
            <person name="Solano J."/>
            <person name="Bargiela R."/>
            <person name="Golyshina O.V."/>
            <person name="Manteca A."/>
            <person name="Ramos J.L."/>
            <person name="Gallego J.R."/>
            <person name="Llorente I."/>
            <person name="Martins Dos Santos V.A."/>
            <person name="Jensen O.N."/>
            <person name="Pelaez A.I."/>
            <person name="Sanchez J."/>
            <person name="Ferrer M."/>
        </authorList>
    </citation>
    <scope>NUCLEOTIDE SEQUENCE</scope>
</reference>
<dbReference type="AlphaFoldDB" id="T0YDA3"/>
<proteinExistence type="predicted"/>
<reference evidence="1" key="1">
    <citation type="submission" date="2013-08" db="EMBL/GenBank/DDBJ databases">
        <authorList>
            <person name="Mendez C."/>
            <person name="Richter M."/>
            <person name="Ferrer M."/>
            <person name="Sanchez J."/>
        </authorList>
    </citation>
    <scope>NUCLEOTIDE SEQUENCE</scope>
</reference>
<dbReference type="EMBL" id="AUZX01014818">
    <property type="protein sequence ID" value="EQD31083.1"/>
    <property type="molecule type" value="Genomic_DNA"/>
</dbReference>